<dbReference type="PRINTS" id="PR00173">
    <property type="entry name" value="EDTRNSPORT"/>
</dbReference>
<feature type="transmembrane region" description="Helical" evidence="8">
    <location>
        <begin position="351"/>
        <end position="368"/>
    </location>
</feature>
<feature type="transmembrane region" description="Helical" evidence="8">
    <location>
        <begin position="263"/>
        <end position="284"/>
    </location>
</feature>
<sequence length="496" mass="50657">MSSAAPDAPARQRSSSPLARLTRIPFGAQVIAGLVLGVVLGLVARTFGGVDADGAPVNWLVTTLDTVGSTFVTLLVALVPPLVLLAVITSIANLRQVAGAARLAGQTLLWFAITAAVSVAIGLTIGLLTDPGTRSGASAGSATYDGRTGSWLDFLTGVVPSNWLGLGASTSTQVAGDSVTSLAVTSTTSLKFNVLQLIVIAIAVGVAALKTGEKAEPFLAFARSALAVVQTVLWWVIRLAPLGTVGLLGTAVATYGWDALSPLGVFVVDVYVGLALVLFVLYPVLLKAHGLGVRRFFAGAWPAISLAFVSRSSVGTMPVTERVTERNLGVPRAYTSFAVPLGATTKMDGCAAIYPAIAAIFVAGFFGVDLSWTDYLLIAFVSVVGSAATAGLTGATVMLTLTLSTLGLPLAGVGLLLAIDPILDMGRTAVNVAGQALVPTIVAKREGILDRDRYDGRTVPTFLSEGEERAAEARAAQGTDDALVGAGSNGSPAARA</sequence>
<keyword evidence="10" id="KW-1185">Reference proteome</keyword>
<comment type="caution">
    <text evidence="9">The sequence shown here is derived from an EMBL/GenBank/DDBJ whole genome shotgun (WGS) entry which is preliminary data.</text>
</comment>
<dbReference type="InterPro" id="IPR036458">
    <property type="entry name" value="Na:dicarbo_symporter_sf"/>
</dbReference>
<dbReference type="PANTHER" id="PTHR42865">
    <property type="entry name" value="PROTON/GLUTAMATE-ASPARTATE SYMPORTER"/>
    <property type="match status" value="1"/>
</dbReference>
<keyword evidence="5 8" id="KW-1133">Transmembrane helix</keyword>
<dbReference type="RefSeq" id="WP_147924553.1">
    <property type="nucleotide sequence ID" value="NZ_VKAC01000001.1"/>
</dbReference>
<dbReference type="PANTHER" id="PTHR42865:SF7">
    <property type="entry name" value="PROTON_GLUTAMATE-ASPARTATE SYMPORTER"/>
    <property type="match status" value="1"/>
</dbReference>
<feature type="transmembrane region" description="Helical" evidence="8">
    <location>
        <begin position="398"/>
        <end position="419"/>
    </location>
</feature>
<dbReference type="GO" id="GO:0015293">
    <property type="term" value="F:symporter activity"/>
    <property type="evidence" value="ECO:0007669"/>
    <property type="project" value="UniProtKB-KW"/>
</dbReference>
<feature type="transmembrane region" description="Helical" evidence="8">
    <location>
        <begin position="67"/>
        <end position="88"/>
    </location>
</feature>
<evidence type="ECO:0000313" key="9">
    <source>
        <dbReference type="EMBL" id="TXR57942.1"/>
    </source>
</evidence>
<evidence type="ECO:0000256" key="6">
    <source>
        <dbReference type="ARBA" id="ARBA00023136"/>
    </source>
</evidence>
<keyword evidence="6 8" id="KW-0472">Membrane</keyword>
<evidence type="ECO:0000256" key="4">
    <source>
        <dbReference type="ARBA" id="ARBA00022692"/>
    </source>
</evidence>
<protein>
    <submittedName>
        <fullName evidence="9">Dicarboxylate/amino acid:cation symporter</fullName>
    </submittedName>
</protein>
<evidence type="ECO:0000256" key="3">
    <source>
        <dbReference type="ARBA" id="ARBA00022475"/>
    </source>
</evidence>
<keyword evidence="2" id="KW-0813">Transport</keyword>
<evidence type="ECO:0000256" key="8">
    <source>
        <dbReference type="SAM" id="Phobius"/>
    </source>
</evidence>
<dbReference type="GO" id="GO:0005886">
    <property type="term" value="C:plasma membrane"/>
    <property type="evidence" value="ECO:0007669"/>
    <property type="project" value="UniProtKB-SubCell"/>
</dbReference>
<name>A0A5C8ZJ72_9ACTN</name>
<dbReference type="OrthoDB" id="9766690at2"/>
<feature type="transmembrane region" description="Helical" evidence="8">
    <location>
        <begin position="108"/>
        <end position="128"/>
    </location>
</feature>
<evidence type="ECO:0000256" key="5">
    <source>
        <dbReference type="ARBA" id="ARBA00022989"/>
    </source>
</evidence>
<accession>A0A5C8ZJ72</accession>
<proteinExistence type="predicted"/>
<evidence type="ECO:0000256" key="7">
    <source>
        <dbReference type="SAM" id="MobiDB-lite"/>
    </source>
</evidence>
<dbReference type="Proteomes" id="UP000321234">
    <property type="component" value="Unassembled WGS sequence"/>
</dbReference>
<dbReference type="Gene3D" id="1.10.3860.10">
    <property type="entry name" value="Sodium:dicarboxylate symporter"/>
    <property type="match status" value="1"/>
</dbReference>
<dbReference type="AlphaFoldDB" id="A0A5C8ZJ72"/>
<dbReference type="InterPro" id="IPR001991">
    <property type="entry name" value="Na-dicarboxylate_symporter"/>
</dbReference>
<feature type="transmembrane region" description="Helical" evidence="8">
    <location>
        <begin position="21"/>
        <end position="47"/>
    </location>
</feature>
<feature type="transmembrane region" description="Helical" evidence="8">
    <location>
        <begin position="194"/>
        <end position="211"/>
    </location>
</feature>
<dbReference type="Pfam" id="PF00375">
    <property type="entry name" value="SDF"/>
    <property type="match status" value="1"/>
</dbReference>
<dbReference type="EMBL" id="VKAC01000001">
    <property type="protein sequence ID" value="TXR57942.1"/>
    <property type="molecule type" value="Genomic_DNA"/>
</dbReference>
<feature type="transmembrane region" description="Helical" evidence="8">
    <location>
        <begin position="232"/>
        <end position="257"/>
    </location>
</feature>
<reference evidence="9 10" key="1">
    <citation type="submission" date="2019-07" db="EMBL/GenBank/DDBJ databases">
        <title>Quadrisphaera sp. strain DD2A genome sequencing and assembly.</title>
        <authorList>
            <person name="Kim I."/>
        </authorList>
    </citation>
    <scope>NUCLEOTIDE SEQUENCE [LARGE SCALE GENOMIC DNA]</scope>
    <source>
        <strain evidence="9 10">DD2A</strain>
    </source>
</reference>
<gene>
    <name evidence="9" type="ORF">FMM08_01560</name>
</gene>
<evidence type="ECO:0000256" key="2">
    <source>
        <dbReference type="ARBA" id="ARBA00022448"/>
    </source>
</evidence>
<evidence type="ECO:0000313" key="10">
    <source>
        <dbReference type="Proteomes" id="UP000321234"/>
    </source>
</evidence>
<keyword evidence="4 8" id="KW-0812">Transmembrane</keyword>
<feature type="transmembrane region" description="Helical" evidence="8">
    <location>
        <begin position="375"/>
        <end position="392"/>
    </location>
</feature>
<dbReference type="SUPFAM" id="SSF118215">
    <property type="entry name" value="Proton glutamate symport protein"/>
    <property type="match status" value="1"/>
</dbReference>
<feature type="transmembrane region" description="Helical" evidence="8">
    <location>
        <begin position="296"/>
        <end position="314"/>
    </location>
</feature>
<feature type="region of interest" description="Disordered" evidence="7">
    <location>
        <begin position="469"/>
        <end position="496"/>
    </location>
</feature>
<comment type="subcellular location">
    <subcellularLocation>
        <location evidence="1">Cell membrane</location>
        <topology evidence="1">Multi-pass membrane protein</topology>
    </subcellularLocation>
</comment>
<dbReference type="GO" id="GO:0006835">
    <property type="term" value="P:dicarboxylic acid transport"/>
    <property type="evidence" value="ECO:0007669"/>
    <property type="project" value="TreeGrafter"/>
</dbReference>
<evidence type="ECO:0000256" key="1">
    <source>
        <dbReference type="ARBA" id="ARBA00004651"/>
    </source>
</evidence>
<keyword evidence="3" id="KW-1003">Cell membrane</keyword>
<organism evidence="9 10">
    <name type="scientific">Quadrisphaera setariae</name>
    <dbReference type="NCBI Taxonomy" id="2593304"/>
    <lineage>
        <taxon>Bacteria</taxon>
        <taxon>Bacillati</taxon>
        <taxon>Actinomycetota</taxon>
        <taxon>Actinomycetes</taxon>
        <taxon>Kineosporiales</taxon>
        <taxon>Kineosporiaceae</taxon>
        <taxon>Quadrisphaera</taxon>
    </lineage>
</organism>